<gene>
    <name evidence="3" type="ORF">SAMN05421508_105168</name>
</gene>
<keyword evidence="4" id="KW-1185">Reference proteome</keyword>
<dbReference type="Gene3D" id="1.20.1270.180">
    <property type="match status" value="1"/>
</dbReference>
<sequence>MKNSIAAGLLAAGVATQAPAAQEVPPPSCDTMATTVEMVECASWELDVADRWLNQIYAILRDERDDQGKALLRDAQRAWIAMRDATCAYEADEMRGGTMAPLVDIACRTQLTRDRARLLGAPLEGSDPPRFIADDGGRQVGAFACDGQLTEARLGLAAREGAVPVEVQLMVGTGFLTWPIDPTRQDAVCEPDVSLSLAVNPEDPECPALVVQDTACDGILVYWNGSEFVTQRN</sequence>
<dbReference type="InterPro" id="IPR009739">
    <property type="entry name" value="LprI-like_N"/>
</dbReference>
<feature type="domain" description="Lysozyme inhibitor LprI-like N-terminal" evidence="2">
    <location>
        <begin position="31"/>
        <end position="117"/>
    </location>
</feature>
<dbReference type="EMBL" id="OCNJ01000005">
    <property type="protein sequence ID" value="SOD96126.1"/>
    <property type="molecule type" value="Genomic_DNA"/>
</dbReference>
<dbReference type="Proteomes" id="UP000219621">
    <property type="component" value="Unassembled WGS sequence"/>
</dbReference>
<dbReference type="OrthoDB" id="7340239at2"/>
<reference evidence="3 4" key="1">
    <citation type="submission" date="2017-09" db="EMBL/GenBank/DDBJ databases">
        <authorList>
            <person name="Ehlers B."/>
            <person name="Leendertz F.H."/>
        </authorList>
    </citation>
    <scope>NUCLEOTIDE SEQUENCE [LARGE SCALE GENOMIC DNA]</scope>
    <source>
        <strain evidence="3 4">USBA 140</strain>
    </source>
</reference>
<dbReference type="PANTHER" id="PTHR39176">
    <property type="entry name" value="PERIPLASMIC PROTEIN-RELATED"/>
    <property type="match status" value="1"/>
</dbReference>
<name>A0A286GLR0_9PROT</name>
<feature type="signal peptide" evidence="1">
    <location>
        <begin position="1"/>
        <end position="20"/>
    </location>
</feature>
<feature type="chain" id="PRO_5012990429" evidence="1">
    <location>
        <begin position="21"/>
        <end position="233"/>
    </location>
</feature>
<evidence type="ECO:0000313" key="4">
    <source>
        <dbReference type="Proteomes" id="UP000219621"/>
    </source>
</evidence>
<keyword evidence="1" id="KW-0732">Signal</keyword>
<evidence type="ECO:0000256" key="1">
    <source>
        <dbReference type="SAM" id="SignalP"/>
    </source>
</evidence>
<organism evidence="3 4">
    <name type="scientific">Caenispirillum bisanense</name>
    <dbReference type="NCBI Taxonomy" id="414052"/>
    <lineage>
        <taxon>Bacteria</taxon>
        <taxon>Pseudomonadati</taxon>
        <taxon>Pseudomonadota</taxon>
        <taxon>Alphaproteobacteria</taxon>
        <taxon>Rhodospirillales</taxon>
        <taxon>Novispirillaceae</taxon>
        <taxon>Caenispirillum</taxon>
    </lineage>
</organism>
<proteinExistence type="predicted"/>
<dbReference type="PANTHER" id="PTHR39176:SF1">
    <property type="entry name" value="PERIPLASMIC PROTEIN"/>
    <property type="match status" value="1"/>
</dbReference>
<accession>A0A286GLR0</accession>
<evidence type="ECO:0000313" key="3">
    <source>
        <dbReference type="EMBL" id="SOD96126.1"/>
    </source>
</evidence>
<dbReference type="Pfam" id="PF07007">
    <property type="entry name" value="LprI"/>
    <property type="match status" value="1"/>
</dbReference>
<dbReference type="AlphaFoldDB" id="A0A286GLR0"/>
<protein>
    <submittedName>
        <fullName evidence="3">Uncharacterized conserved protein YecT, DUF1311 family</fullName>
    </submittedName>
</protein>
<evidence type="ECO:0000259" key="2">
    <source>
        <dbReference type="Pfam" id="PF07007"/>
    </source>
</evidence>
<dbReference type="RefSeq" id="WP_097279546.1">
    <property type="nucleotide sequence ID" value="NZ_OCNJ01000005.1"/>
</dbReference>